<keyword evidence="3" id="KW-1185">Reference proteome</keyword>
<reference evidence="2 3" key="1">
    <citation type="submission" date="2023-07" db="EMBL/GenBank/DDBJ databases">
        <title>Description of novel actinomycetes strains, isolated from tidal flat sediment.</title>
        <authorList>
            <person name="Lu C."/>
        </authorList>
    </citation>
    <scope>NUCLEOTIDE SEQUENCE [LARGE SCALE GENOMIC DNA]</scope>
    <source>
        <strain evidence="2 3">SYSU T00b441</strain>
    </source>
</reference>
<dbReference type="EMBL" id="JAUQYP010000001">
    <property type="protein sequence ID" value="MDO8107885.1"/>
    <property type="molecule type" value="Genomic_DNA"/>
</dbReference>
<accession>A0ABT9DAE5</accession>
<dbReference type="RefSeq" id="WP_304601487.1">
    <property type="nucleotide sequence ID" value="NZ_JAUQYP010000001.1"/>
</dbReference>
<sequence length="349" mass="37533">MSTLVWRDDAVAGWQQATLELGSDEEGPLVATLVRGPAPADHPVAAAPAVLYVHGFNDYVFQTHLAEDLGAGGYRFYGLDLRRCGRSWREGQTPHWCTDLTEYSEELTLAARAIRGELGHDRLVVMGHSTGGLVASLWAHSLRHAGVVDALVLNSPWFDLNAGWFHRVVSTRLLEVAPVDPRQVVADGPSAYSWHLHVDHGGRWDYDLSLKPPGGFPVRAGWLRAVRRGQARLARGLRITAPVLVCTAAASGPNSPDNPLLDSQDTVLDVEQIVERAPALGDEVTVVRVPGGVHDLTLSAARPRAIYHETVRAWLTAVLDVADDATVAADAAAHPVLTAADAAQPGRSS</sequence>
<keyword evidence="2" id="KW-0378">Hydrolase</keyword>
<evidence type="ECO:0000313" key="2">
    <source>
        <dbReference type="EMBL" id="MDO8107885.1"/>
    </source>
</evidence>
<evidence type="ECO:0000313" key="3">
    <source>
        <dbReference type="Proteomes" id="UP001232536"/>
    </source>
</evidence>
<organism evidence="2 3">
    <name type="scientific">Actinotalea lenta</name>
    <dbReference type="NCBI Taxonomy" id="3064654"/>
    <lineage>
        <taxon>Bacteria</taxon>
        <taxon>Bacillati</taxon>
        <taxon>Actinomycetota</taxon>
        <taxon>Actinomycetes</taxon>
        <taxon>Micrococcales</taxon>
        <taxon>Cellulomonadaceae</taxon>
        <taxon>Actinotalea</taxon>
    </lineage>
</organism>
<gene>
    <name evidence="2" type="ORF">Q6348_11830</name>
</gene>
<dbReference type="Pfam" id="PF12146">
    <property type="entry name" value="Hydrolase_4"/>
    <property type="match status" value="1"/>
</dbReference>
<dbReference type="GO" id="GO:0016787">
    <property type="term" value="F:hydrolase activity"/>
    <property type="evidence" value="ECO:0007669"/>
    <property type="project" value="UniProtKB-KW"/>
</dbReference>
<feature type="domain" description="Serine aminopeptidase S33" evidence="1">
    <location>
        <begin position="49"/>
        <end position="178"/>
    </location>
</feature>
<proteinExistence type="predicted"/>
<dbReference type="PANTHER" id="PTHR42886:SF29">
    <property type="entry name" value="PUMMELIG, ISOFORM A"/>
    <property type="match status" value="1"/>
</dbReference>
<dbReference type="Proteomes" id="UP001232536">
    <property type="component" value="Unassembled WGS sequence"/>
</dbReference>
<dbReference type="InterPro" id="IPR022742">
    <property type="entry name" value="Hydrolase_4"/>
</dbReference>
<dbReference type="SUPFAM" id="SSF53474">
    <property type="entry name" value="alpha/beta-Hydrolases"/>
    <property type="match status" value="1"/>
</dbReference>
<name>A0ABT9DAE5_9CELL</name>
<dbReference type="Gene3D" id="3.40.50.1820">
    <property type="entry name" value="alpha/beta hydrolase"/>
    <property type="match status" value="1"/>
</dbReference>
<protein>
    <submittedName>
        <fullName evidence="2">Alpha/beta hydrolase</fullName>
    </submittedName>
</protein>
<comment type="caution">
    <text evidence="2">The sequence shown here is derived from an EMBL/GenBank/DDBJ whole genome shotgun (WGS) entry which is preliminary data.</text>
</comment>
<evidence type="ECO:0000259" key="1">
    <source>
        <dbReference type="Pfam" id="PF12146"/>
    </source>
</evidence>
<dbReference type="InterPro" id="IPR029058">
    <property type="entry name" value="AB_hydrolase_fold"/>
</dbReference>
<dbReference type="PANTHER" id="PTHR42886">
    <property type="entry name" value="RE40534P-RELATED"/>
    <property type="match status" value="1"/>
</dbReference>